<organism evidence="9 10">
    <name type="scientific">Babesia divergens</name>
    <dbReference type="NCBI Taxonomy" id="32595"/>
    <lineage>
        <taxon>Eukaryota</taxon>
        <taxon>Sar</taxon>
        <taxon>Alveolata</taxon>
        <taxon>Apicomplexa</taxon>
        <taxon>Aconoidasida</taxon>
        <taxon>Piroplasmida</taxon>
        <taxon>Babesiidae</taxon>
        <taxon>Babesia</taxon>
    </lineage>
</organism>
<comment type="catalytic activity">
    <reaction evidence="4">
        <text>a 5'-end (N(7)-methyl 5'-triphosphoguanosine)-ribonucleoside in snoRNA + S-adenosyl-L-methionine = a 5'-end (N(2),N(7)-dimethyl 5'-triphosphoguanosine)-ribonucleoside in snoRNA + S-adenosyl-L-homocysteine + H(+)</text>
        <dbReference type="Rhea" id="RHEA:78475"/>
        <dbReference type="Rhea" id="RHEA-COMP:19086"/>
        <dbReference type="Rhea" id="RHEA-COMP:19088"/>
        <dbReference type="ChEBI" id="CHEBI:15378"/>
        <dbReference type="ChEBI" id="CHEBI:57856"/>
        <dbReference type="ChEBI" id="CHEBI:59789"/>
        <dbReference type="ChEBI" id="CHEBI:156461"/>
        <dbReference type="ChEBI" id="CHEBI:172880"/>
    </reaction>
    <physiologicalReaction direction="left-to-right" evidence="4">
        <dbReference type="Rhea" id="RHEA:78476"/>
    </physiologicalReaction>
</comment>
<name>A0AAD9GCK6_BABDI</name>
<comment type="similarity">
    <text evidence="2">Belongs to the methyltransferase superfamily. Trimethylguanosine synthase family.</text>
</comment>
<comment type="catalytic activity">
    <reaction evidence="5">
        <text>a 5'-end (N(2),N(7)-dimethyl 5'-triphosphoguanosine)-ribonucleoside in snRNA + S-adenosyl-L-methionine = a 5'-end (N(2),N(2),N(7)-trimethyl 5'-triphosphoguanosine)-ribonucleoside in snRNA + S-adenosyl-L-homocysteine + H(+)</text>
        <dbReference type="Rhea" id="RHEA:78479"/>
        <dbReference type="Rhea" id="RHEA-COMP:19087"/>
        <dbReference type="Rhea" id="RHEA-COMP:19089"/>
        <dbReference type="ChEBI" id="CHEBI:15378"/>
        <dbReference type="ChEBI" id="CHEBI:57856"/>
        <dbReference type="ChEBI" id="CHEBI:59789"/>
        <dbReference type="ChEBI" id="CHEBI:167623"/>
        <dbReference type="ChEBI" id="CHEBI:172880"/>
    </reaction>
    <physiologicalReaction direction="left-to-right" evidence="5">
        <dbReference type="Rhea" id="RHEA:78480"/>
    </physiologicalReaction>
</comment>
<comment type="catalytic activity">
    <reaction evidence="3">
        <text>a 5'-end (N(2),N(7)-dimethyl 5'-triphosphoguanosine)-ribonucleoside in snoRNA + S-adenosyl-L-methionine = a 5'-end (N(2),N(2),N(7)-trimethyl 5'-triphosphoguanosine)-ribonucleoside in snoRNA + S-adenosyl-L-homocysteine + H(+)</text>
        <dbReference type="Rhea" id="RHEA:78507"/>
        <dbReference type="Rhea" id="RHEA-COMP:19088"/>
        <dbReference type="Rhea" id="RHEA-COMP:19090"/>
        <dbReference type="ChEBI" id="CHEBI:15378"/>
        <dbReference type="ChEBI" id="CHEBI:57856"/>
        <dbReference type="ChEBI" id="CHEBI:59789"/>
        <dbReference type="ChEBI" id="CHEBI:167623"/>
        <dbReference type="ChEBI" id="CHEBI:172880"/>
    </reaction>
    <physiologicalReaction direction="left-to-right" evidence="3">
        <dbReference type="Rhea" id="RHEA:78508"/>
    </physiologicalReaction>
</comment>
<dbReference type="GO" id="GO:0071164">
    <property type="term" value="F:RNA cap trimethylguanosine synthase activity"/>
    <property type="evidence" value="ECO:0007669"/>
    <property type="project" value="TreeGrafter"/>
</dbReference>
<evidence type="ECO:0000313" key="9">
    <source>
        <dbReference type="EMBL" id="KAK1935897.1"/>
    </source>
</evidence>
<dbReference type="Pfam" id="PF10258">
    <property type="entry name" value="PHAX_RNA-bd"/>
    <property type="match status" value="1"/>
</dbReference>
<comment type="catalytic activity">
    <reaction evidence="6">
        <text>a 5'-end (N(7)-methyl 5'-triphosphoguanosine)-ribonucleoside in snRNA + S-adenosyl-L-methionine = a 5'-end (N(2),N(7)-dimethyl 5'-triphosphoguanosine)-ribonucleoside in snRNA + S-adenosyl-L-homocysteine + H(+)</text>
        <dbReference type="Rhea" id="RHEA:78471"/>
        <dbReference type="Rhea" id="RHEA-COMP:19085"/>
        <dbReference type="Rhea" id="RHEA-COMP:19087"/>
        <dbReference type="ChEBI" id="CHEBI:15378"/>
        <dbReference type="ChEBI" id="CHEBI:57856"/>
        <dbReference type="ChEBI" id="CHEBI:59789"/>
        <dbReference type="ChEBI" id="CHEBI:156461"/>
        <dbReference type="ChEBI" id="CHEBI:172880"/>
    </reaction>
    <physiologicalReaction direction="left-to-right" evidence="6">
        <dbReference type="Rhea" id="RHEA:78472"/>
    </physiologicalReaction>
</comment>
<dbReference type="Pfam" id="PF09445">
    <property type="entry name" value="Methyltransf_15"/>
    <property type="match status" value="1"/>
</dbReference>
<evidence type="ECO:0000256" key="7">
    <source>
        <dbReference type="ARBA" id="ARBA00049790"/>
    </source>
</evidence>
<keyword evidence="10" id="KW-1185">Reference proteome</keyword>
<reference evidence="9" key="2">
    <citation type="submission" date="2021-05" db="EMBL/GenBank/DDBJ databases">
        <authorList>
            <person name="Pain A."/>
        </authorList>
    </citation>
    <scope>NUCLEOTIDE SEQUENCE</scope>
    <source>
        <strain evidence="9">1802A</strain>
    </source>
</reference>
<dbReference type="AlphaFoldDB" id="A0AAD9GCK6"/>
<accession>A0AAD9GCK6</accession>
<dbReference type="SUPFAM" id="SSF53335">
    <property type="entry name" value="S-adenosyl-L-methionine-dependent methyltransferases"/>
    <property type="match status" value="1"/>
</dbReference>
<dbReference type="InterPro" id="IPR029063">
    <property type="entry name" value="SAM-dependent_MTases_sf"/>
</dbReference>
<dbReference type="Gene3D" id="1.10.10.1440">
    <property type="entry name" value="PHAX RNA-binding domain"/>
    <property type="match status" value="1"/>
</dbReference>
<evidence type="ECO:0000313" key="10">
    <source>
        <dbReference type="Proteomes" id="UP001195914"/>
    </source>
</evidence>
<dbReference type="Gene3D" id="3.40.50.150">
    <property type="entry name" value="Vaccinia Virus protein VP39"/>
    <property type="match status" value="1"/>
</dbReference>
<reference evidence="9" key="1">
    <citation type="journal article" date="2014" name="Nucleic Acids Res.">
        <title>The evolutionary dynamics of variant antigen genes in Babesia reveal a history of genomic innovation underlying host-parasite interaction.</title>
        <authorList>
            <person name="Jackson A.P."/>
            <person name="Otto T.D."/>
            <person name="Darby A."/>
            <person name="Ramaprasad A."/>
            <person name="Xia D."/>
            <person name="Echaide I.E."/>
            <person name="Farber M."/>
            <person name="Gahlot S."/>
            <person name="Gamble J."/>
            <person name="Gupta D."/>
            <person name="Gupta Y."/>
            <person name="Jackson L."/>
            <person name="Malandrin L."/>
            <person name="Malas T.B."/>
            <person name="Moussa E."/>
            <person name="Nair M."/>
            <person name="Reid A.J."/>
            <person name="Sanders M."/>
            <person name="Sharma J."/>
            <person name="Tracey A."/>
            <person name="Quail M.A."/>
            <person name="Weir W."/>
            <person name="Wastling J.M."/>
            <person name="Hall N."/>
            <person name="Willadsen P."/>
            <person name="Lingelbach K."/>
            <person name="Shiels B."/>
            <person name="Tait A."/>
            <person name="Berriman M."/>
            <person name="Allred D.R."/>
            <person name="Pain A."/>
        </authorList>
    </citation>
    <scope>NUCLEOTIDE SEQUENCE</scope>
    <source>
        <strain evidence="9">1802A</strain>
    </source>
</reference>
<evidence type="ECO:0000256" key="5">
    <source>
        <dbReference type="ARBA" id="ARBA00048763"/>
    </source>
</evidence>
<dbReference type="CDD" id="cd02440">
    <property type="entry name" value="AdoMet_MTases"/>
    <property type="match status" value="1"/>
</dbReference>
<dbReference type="InterPro" id="IPR038092">
    <property type="entry name" value="PHAX_RNA-binding_sf"/>
</dbReference>
<feature type="domain" description="Phosphorylated adapter RNA export protein RNA-binding" evidence="8">
    <location>
        <begin position="404"/>
        <end position="450"/>
    </location>
</feature>
<evidence type="ECO:0000256" key="4">
    <source>
        <dbReference type="ARBA" id="ARBA00048740"/>
    </source>
</evidence>
<evidence type="ECO:0000259" key="8">
    <source>
        <dbReference type="Pfam" id="PF10258"/>
    </source>
</evidence>
<dbReference type="InterPro" id="IPR019012">
    <property type="entry name" value="RNA_cap_Gua-N2-MeTrfase"/>
</dbReference>
<dbReference type="PANTHER" id="PTHR14741:SF32">
    <property type="entry name" value="TRIMETHYLGUANOSINE SYNTHASE"/>
    <property type="match status" value="1"/>
</dbReference>
<evidence type="ECO:0000256" key="1">
    <source>
        <dbReference type="ARBA" id="ARBA00018517"/>
    </source>
</evidence>
<proteinExistence type="inferred from homology"/>
<protein>
    <recommendedName>
        <fullName evidence="1">Trimethylguanosine synthase</fullName>
    </recommendedName>
    <alternativeName>
        <fullName evidence="7">Cap-specific guanine-N(2) methyltransferase</fullName>
    </alternativeName>
</protein>
<sequence>MNDHLEHKDNGTGTTKLHSGTFDLRADSLKPGILYLASGVDGHGKVFSSFIYSNTKHISYTHPSLKDRVIVNTDEEYRELCRRTIFWLVSDELQFDDDAYVDASWAPESIAAAREFKLLCKRKTTVTNVFDQDVIEVNNRHSPAAPFKVLDLACGIGGNLVYIGMNSDLAVGVECNPQRVDIARNNTKVHGLTNTFVFQDDLFNFVEEFGANPKDKIEKLGLQEYFGDSLEFDCIHISPPWGGKFYAGSSDERIFVLQENFDIDRAMASMSQICEMVSLYLPRSQSISELVKLASIYGFPIVILSPYYFNKKVRCLHAHFLKSVECFKRIKFINSDKGDMQFHVASHGIKTLIPSESFKVRKTEFQSSLHMDHVIFCLMKLLDERSSNVAFKLRNLMRMYPLVDILGLASQALQIQYSGGMARADSNQKRTIGGIFFFILKTQYKELYKKVEKLSQ</sequence>
<dbReference type="PANTHER" id="PTHR14741">
    <property type="entry name" value="S-ADENOSYLMETHIONINE-DEPENDENT METHYLTRANSFERASE RELATED"/>
    <property type="match status" value="1"/>
</dbReference>
<comment type="caution">
    <text evidence="9">The sequence shown here is derived from an EMBL/GenBank/DDBJ whole genome shotgun (WGS) entry which is preliminary data.</text>
</comment>
<evidence type="ECO:0000256" key="6">
    <source>
        <dbReference type="ARBA" id="ARBA00049075"/>
    </source>
</evidence>
<evidence type="ECO:0000256" key="3">
    <source>
        <dbReference type="ARBA" id="ARBA00047418"/>
    </source>
</evidence>
<dbReference type="InterPro" id="IPR019385">
    <property type="entry name" value="PHAX_RNA-binding_domain"/>
</dbReference>
<dbReference type="Proteomes" id="UP001195914">
    <property type="component" value="Unassembled WGS sequence"/>
</dbReference>
<gene>
    <name evidence="9" type="ORF">X943_000254</name>
</gene>
<evidence type="ECO:0000256" key="2">
    <source>
        <dbReference type="ARBA" id="ARBA00025783"/>
    </source>
</evidence>
<dbReference type="EMBL" id="JAHBMH010000044">
    <property type="protein sequence ID" value="KAK1935897.1"/>
    <property type="molecule type" value="Genomic_DNA"/>
</dbReference>